<feature type="domain" description="Dihydroorotate dehydrogenase catalytic" evidence="12">
    <location>
        <begin position="6"/>
        <end position="288"/>
    </location>
</feature>
<dbReference type="EMBL" id="JAPFPW010000002">
    <property type="protein sequence ID" value="MCW7752804.1"/>
    <property type="molecule type" value="Genomic_DNA"/>
</dbReference>
<comment type="subunit">
    <text evidence="4">Heterotetramer of 2 PyrK and 2 PyrD type B subunits.</text>
</comment>
<dbReference type="HAMAP" id="MF_00224">
    <property type="entry name" value="DHO_dh_type1"/>
    <property type="match status" value="1"/>
</dbReference>
<dbReference type="PANTHER" id="PTHR48109">
    <property type="entry name" value="DIHYDROOROTATE DEHYDROGENASE (QUINONE), MITOCHONDRIAL-RELATED"/>
    <property type="match status" value="1"/>
</dbReference>
<dbReference type="InterPro" id="IPR050074">
    <property type="entry name" value="DHO_dehydrogenase"/>
</dbReference>
<feature type="binding site" evidence="11">
    <location>
        <position position="193"/>
    </location>
    <ligand>
        <name>FMN</name>
        <dbReference type="ChEBI" id="CHEBI:58210"/>
    </ligand>
</feature>
<feature type="active site" description="Nucleophile" evidence="11">
    <location>
        <position position="132"/>
    </location>
</feature>
<dbReference type="NCBIfam" id="TIGR01037">
    <property type="entry name" value="pyrD_sub1_fam"/>
    <property type="match status" value="1"/>
</dbReference>
<dbReference type="InterPro" id="IPR024920">
    <property type="entry name" value="Dihydroorotate_DH_1"/>
</dbReference>
<evidence type="ECO:0000256" key="5">
    <source>
        <dbReference type="ARBA" id="ARBA00022490"/>
    </source>
</evidence>
<feature type="binding site" evidence="11">
    <location>
        <begin position="245"/>
        <end position="246"/>
    </location>
    <ligand>
        <name>FMN</name>
        <dbReference type="ChEBI" id="CHEBI:58210"/>
    </ligand>
</feature>
<feature type="binding site" evidence="11">
    <location>
        <position position="47"/>
    </location>
    <ligand>
        <name>substrate</name>
    </ligand>
</feature>
<dbReference type="PROSITE" id="PS00912">
    <property type="entry name" value="DHODEHASE_2"/>
    <property type="match status" value="1"/>
</dbReference>
<evidence type="ECO:0000256" key="6">
    <source>
        <dbReference type="ARBA" id="ARBA00022630"/>
    </source>
</evidence>
<dbReference type="PIRSF" id="PIRSF000164">
    <property type="entry name" value="DHO_oxidase"/>
    <property type="match status" value="1"/>
</dbReference>
<evidence type="ECO:0000256" key="10">
    <source>
        <dbReference type="ARBA" id="ARBA00023027"/>
    </source>
</evidence>
<proteinExistence type="inferred from homology"/>
<dbReference type="CDD" id="cd04740">
    <property type="entry name" value="DHOD_1B_like"/>
    <property type="match status" value="1"/>
</dbReference>
<gene>
    <name evidence="11" type="primary">pyrD</name>
    <name evidence="13" type="ORF">OOT00_02245</name>
</gene>
<dbReference type="InterPro" id="IPR005720">
    <property type="entry name" value="Dihydroorotate_DH_cat"/>
</dbReference>
<dbReference type="Proteomes" id="UP001209681">
    <property type="component" value="Unassembled WGS sequence"/>
</dbReference>
<dbReference type="InterPro" id="IPR001295">
    <property type="entry name" value="Dihydroorotate_DH_CS"/>
</dbReference>
<keyword evidence="9 11" id="KW-0560">Oxidoreductase</keyword>
<evidence type="ECO:0000256" key="3">
    <source>
        <dbReference type="ARBA" id="ARBA00008008"/>
    </source>
</evidence>
<feature type="binding site" evidence="11">
    <location>
        <position position="129"/>
    </location>
    <ligand>
        <name>FMN</name>
        <dbReference type="ChEBI" id="CHEBI:58210"/>
    </ligand>
</feature>
<feature type="binding site" evidence="11">
    <location>
        <begin position="47"/>
        <end position="48"/>
    </location>
    <ligand>
        <name>FMN</name>
        <dbReference type="ChEBI" id="CHEBI:58210"/>
    </ligand>
</feature>
<comment type="catalytic activity">
    <reaction evidence="11">
        <text>(S)-dihydroorotate + A = orotate + AH2</text>
        <dbReference type="Rhea" id="RHEA:18073"/>
        <dbReference type="ChEBI" id="CHEBI:13193"/>
        <dbReference type="ChEBI" id="CHEBI:17499"/>
        <dbReference type="ChEBI" id="CHEBI:30839"/>
        <dbReference type="ChEBI" id="CHEBI:30864"/>
    </reaction>
</comment>
<comment type="cofactor">
    <cofactor evidence="11">
        <name>FMN</name>
        <dbReference type="ChEBI" id="CHEBI:58210"/>
    </cofactor>
    <text evidence="11">Binds 1 FMN per subunit.</text>
</comment>
<sequence length="306" mass="31817">MMQPDLRVNIAGLELKNPVLTASGTFGYGLEYAEVTRLSGIGAIVVKGLSLTPSAGNPEPRVVETASGLLNAVGLENIGIEAFLQYKLPLLSSFGTPVIANLYGKSEEEYRALALRIGDNPDIAALEINISCPNVKAGGMAFGTDPSAAARLTATIRSATAKPLIVKLSPNVTDIRIIARSVEEAGADALSLINTLTGMSIDAKTRRPRLANITGGLSGPAIKPVALRMVWEAASCVRIPIIGLGGIMSATDAVEFFLAGASAVAVGTANFINPDVTGNIVRGLEEYLIQNSIPSVNDLRGALLLP</sequence>
<evidence type="ECO:0000259" key="12">
    <source>
        <dbReference type="Pfam" id="PF01180"/>
    </source>
</evidence>
<evidence type="ECO:0000256" key="9">
    <source>
        <dbReference type="ARBA" id="ARBA00023002"/>
    </source>
</evidence>
<feature type="binding site" evidence="11">
    <location>
        <position position="101"/>
    </location>
    <ligand>
        <name>FMN</name>
        <dbReference type="ChEBI" id="CHEBI:58210"/>
    </ligand>
</feature>
<keyword evidence="8 11" id="KW-0665">Pyrimidine biosynthesis</keyword>
<dbReference type="InterPro" id="IPR049622">
    <property type="entry name" value="Dihydroorotate_DH_I"/>
</dbReference>
<protein>
    <recommendedName>
        <fullName evidence="11">Dihydroorotate dehydrogenase</fullName>
        <shortName evidence="11">DHOD</shortName>
        <shortName evidence="11">DHODase</shortName>
        <shortName evidence="11">DHOdehase</shortName>
        <ecNumber evidence="11">1.3.-.-</ecNumber>
    </recommendedName>
</protein>
<keyword evidence="10" id="KW-0520">NAD</keyword>
<feature type="binding site" evidence="11">
    <location>
        <position position="129"/>
    </location>
    <ligand>
        <name>substrate</name>
    </ligand>
</feature>
<comment type="similarity">
    <text evidence="3 11">Belongs to the dihydroorotate dehydrogenase family. Type 1 subfamily.</text>
</comment>
<comment type="caution">
    <text evidence="13">The sequence shown here is derived from an EMBL/GenBank/DDBJ whole genome shotgun (WGS) entry which is preliminary data.</text>
</comment>
<feature type="binding site" evidence="11">
    <location>
        <position position="23"/>
    </location>
    <ligand>
        <name>FMN</name>
        <dbReference type="ChEBI" id="CHEBI:58210"/>
    </ligand>
</feature>
<evidence type="ECO:0000313" key="14">
    <source>
        <dbReference type="Proteomes" id="UP001209681"/>
    </source>
</evidence>
<keyword evidence="14" id="KW-1185">Reference proteome</keyword>
<comment type="pathway">
    <text evidence="2 11">Pyrimidine metabolism; UMP biosynthesis via de novo pathway.</text>
</comment>
<comment type="subcellular location">
    <subcellularLocation>
        <location evidence="1 11">Cytoplasm</location>
    </subcellularLocation>
</comment>
<dbReference type="PANTHER" id="PTHR48109:SF1">
    <property type="entry name" value="DIHYDROOROTATE DEHYDROGENASE (FUMARATE)"/>
    <property type="match status" value="1"/>
</dbReference>
<evidence type="ECO:0000256" key="8">
    <source>
        <dbReference type="ARBA" id="ARBA00022975"/>
    </source>
</evidence>
<organism evidence="13 14">
    <name type="scientific">Desulfobotulus pelophilus</name>
    <dbReference type="NCBI Taxonomy" id="2823377"/>
    <lineage>
        <taxon>Bacteria</taxon>
        <taxon>Pseudomonadati</taxon>
        <taxon>Thermodesulfobacteriota</taxon>
        <taxon>Desulfobacteria</taxon>
        <taxon>Desulfobacterales</taxon>
        <taxon>Desulfobacteraceae</taxon>
        <taxon>Desulfobotulus</taxon>
    </lineage>
</organism>
<feature type="binding site" evidence="11">
    <location>
        <position position="167"/>
    </location>
    <ligand>
        <name>FMN</name>
        <dbReference type="ChEBI" id="CHEBI:58210"/>
    </ligand>
</feature>
<feature type="binding site" evidence="11">
    <location>
        <begin position="194"/>
        <end position="195"/>
    </location>
    <ligand>
        <name>substrate</name>
    </ligand>
</feature>
<evidence type="ECO:0000256" key="4">
    <source>
        <dbReference type="ARBA" id="ARBA00011669"/>
    </source>
</evidence>
<keyword evidence="6 11" id="KW-0285">Flavoprotein</keyword>
<evidence type="ECO:0000256" key="1">
    <source>
        <dbReference type="ARBA" id="ARBA00004496"/>
    </source>
</evidence>
<dbReference type="InterPro" id="IPR013785">
    <property type="entry name" value="Aldolase_TIM"/>
</dbReference>
<accession>A0ABT3N5T8</accession>
<keyword evidence="5 11" id="KW-0963">Cytoplasm</keyword>
<dbReference type="GO" id="GO:0004589">
    <property type="term" value="F:dihydroorotate dehydrogenase (NAD+) activity"/>
    <property type="evidence" value="ECO:0007669"/>
    <property type="project" value="UniProtKB-EC"/>
</dbReference>
<keyword evidence="7 11" id="KW-0288">FMN</keyword>
<dbReference type="SUPFAM" id="SSF51395">
    <property type="entry name" value="FMN-linked oxidoreductases"/>
    <property type="match status" value="1"/>
</dbReference>
<evidence type="ECO:0000256" key="2">
    <source>
        <dbReference type="ARBA" id="ARBA00004725"/>
    </source>
</evidence>
<name>A0ABT3N5T8_9BACT</name>
<dbReference type="InterPro" id="IPR012135">
    <property type="entry name" value="Dihydroorotate_DH_1_2"/>
</dbReference>
<reference evidence="13 14" key="1">
    <citation type="submission" date="2022-11" db="EMBL/GenBank/DDBJ databases">
        <title>Desulfobotulus tamanensis H1 sp. nov. - anaerobic, alkaliphilic, sulphate reducing bacterium isolated from terrestrial mud volcano.</title>
        <authorList>
            <person name="Frolova A."/>
            <person name="Merkel A.Y."/>
            <person name="Slobodkin A.I."/>
        </authorList>
    </citation>
    <scope>NUCLEOTIDE SEQUENCE [LARGE SCALE GENOMIC DNA]</scope>
    <source>
        <strain evidence="13 14">H1</strain>
    </source>
</reference>
<evidence type="ECO:0000256" key="11">
    <source>
        <dbReference type="HAMAP-Rule" id="MF_00224"/>
    </source>
</evidence>
<evidence type="ECO:0000313" key="13">
    <source>
        <dbReference type="EMBL" id="MCW7752804.1"/>
    </source>
</evidence>
<dbReference type="Gene3D" id="3.20.20.70">
    <property type="entry name" value="Aldolase class I"/>
    <property type="match status" value="1"/>
</dbReference>
<dbReference type="NCBIfam" id="NF005574">
    <property type="entry name" value="PRK07259.1"/>
    <property type="match status" value="1"/>
</dbReference>
<feature type="binding site" evidence="11">
    <location>
        <begin position="267"/>
        <end position="268"/>
    </location>
    <ligand>
        <name>FMN</name>
        <dbReference type="ChEBI" id="CHEBI:58210"/>
    </ligand>
</feature>
<comment type="function">
    <text evidence="11">Catalyzes the conversion of dihydroorotate to orotate.</text>
</comment>
<dbReference type="InterPro" id="IPR033888">
    <property type="entry name" value="DHOD_1B"/>
</dbReference>
<dbReference type="Pfam" id="PF01180">
    <property type="entry name" value="DHO_dh"/>
    <property type="match status" value="1"/>
</dbReference>
<dbReference type="EC" id="1.3.-.-" evidence="11"/>
<feature type="binding site" evidence="11">
    <location>
        <position position="219"/>
    </location>
    <ligand>
        <name>FMN</name>
        <dbReference type="ChEBI" id="CHEBI:58210"/>
    </ligand>
</feature>
<evidence type="ECO:0000256" key="7">
    <source>
        <dbReference type="ARBA" id="ARBA00022643"/>
    </source>
</evidence>
<feature type="binding site" evidence="11">
    <location>
        <begin position="71"/>
        <end position="75"/>
    </location>
    <ligand>
        <name>substrate</name>
    </ligand>
</feature>